<comment type="caution">
    <text evidence="3">The sequence shown here is derived from an EMBL/GenBank/DDBJ whole genome shotgun (WGS) entry which is preliminary data.</text>
</comment>
<reference evidence="3 4" key="1">
    <citation type="journal article" date="2021" name="Elife">
        <title>Chloroplast acquisition without the gene transfer in kleptoplastic sea slugs, Plakobranchus ocellatus.</title>
        <authorList>
            <person name="Maeda T."/>
            <person name="Takahashi S."/>
            <person name="Yoshida T."/>
            <person name="Shimamura S."/>
            <person name="Takaki Y."/>
            <person name="Nagai Y."/>
            <person name="Toyoda A."/>
            <person name="Suzuki Y."/>
            <person name="Arimoto A."/>
            <person name="Ishii H."/>
            <person name="Satoh N."/>
            <person name="Nishiyama T."/>
            <person name="Hasebe M."/>
            <person name="Maruyama T."/>
            <person name="Minagawa J."/>
            <person name="Obokata J."/>
            <person name="Shigenobu S."/>
        </authorList>
    </citation>
    <scope>NUCLEOTIDE SEQUENCE [LARGE SCALE GENOMIC DNA]</scope>
</reference>
<dbReference type="GO" id="GO:0070939">
    <property type="term" value="C:Dsl1/NZR complex"/>
    <property type="evidence" value="ECO:0007669"/>
    <property type="project" value="TreeGrafter"/>
</dbReference>
<sequence length="408" mass="45730">MADTEDVESNSRENILYDLSVLAEWTFKNEFYTRHNREKYNVSLIGRASSLIRRTAWTFLRSVGISMQSPTPCILPEHLVRLKASQCGWKMAVSNSGNWVAIAQESCIEIRTQRDHLENVFRRCHVPADPYPQWRCIAWAQDESMVACSRSSGAVDIFEISGALVLTIPGASGDEQAPPDLSDTIAALIFTDFKPLQETWHCELLVISHHGRMVSYYLSQDNGYKIRFTHVLATEYPRGISSAVYDSRHRLLLVGGTGLAEGTIGASAARMSGISAWRLLSDAPYCKLVTDYDEDKEKAKKAASIFSRLNIANVMQWKNAPADGIFMLCSSPSDAMLVSLHFSGKMALWDLPSLRLRREFELQDQTARPNVWLGLGLLHTPAHPFSSTTQLRSGTVPDTPYMSRSRQH</sequence>
<gene>
    <name evidence="3" type="ORF">PoB_000619200</name>
</gene>
<evidence type="ECO:0000313" key="4">
    <source>
        <dbReference type="Proteomes" id="UP000735302"/>
    </source>
</evidence>
<feature type="region of interest" description="Disordered" evidence="1">
    <location>
        <begin position="386"/>
        <end position="408"/>
    </location>
</feature>
<dbReference type="Pfam" id="PF15492">
    <property type="entry name" value="Nbas_N"/>
    <property type="match status" value="1"/>
</dbReference>
<keyword evidence="4" id="KW-1185">Reference proteome</keyword>
<evidence type="ECO:0000256" key="1">
    <source>
        <dbReference type="SAM" id="MobiDB-lite"/>
    </source>
</evidence>
<dbReference type="PANTHER" id="PTHR15922:SF2">
    <property type="entry name" value="NBAS SUBUNIT OF NRZ TETHERING COMPLEX"/>
    <property type="match status" value="1"/>
</dbReference>
<dbReference type="InterPro" id="IPR029145">
    <property type="entry name" value="NBAS_N"/>
</dbReference>
<dbReference type="GO" id="GO:0006890">
    <property type="term" value="P:retrograde vesicle-mediated transport, Golgi to endoplasmic reticulum"/>
    <property type="evidence" value="ECO:0007669"/>
    <property type="project" value="TreeGrafter"/>
</dbReference>
<proteinExistence type="predicted"/>
<organism evidence="3 4">
    <name type="scientific">Plakobranchus ocellatus</name>
    <dbReference type="NCBI Taxonomy" id="259542"/>
    <lineage>
        <taxon>Eukaryota</taxon>
        <taxon>Metazoa</taxon>
        <taxon>Spiralia</taxon>
        <taxon>Lophotrochozoa</taxon>
        <taxon>Mollusca</taxon>
        <taxon>Gastropoda</taxon>
        <taxon>Heterobranchia</taxon>
        <taxon>Euthyneura</taxon>
        <taxon>Panpulmonata</taxon>
        <taxon>Sacoglossa</taxon>
        <taxon>Placobranchoidea</taxon>
        <taxon>Plakobranchidae</taxon>
        <taxon>Plakobranchus</taxon>
    </lineage>
</organism>
<protein>
    <submittedName>
        <fullName evidence="3">Neuroblastoma-amplified sequence-like</fullName>
    </submittedName>
</protein>
<dbReference type="PANTHER" id="PTHR15922">
    <property type="entry name" value="NEUROBLASTOMA-AMPLIFIED SEQUENCE"/>
    <property type="match status" value="1"/>
</dbReference>
<dbReference type="EMBL" id="BLXT01000722">
    <property type="protein sequence ID" value="GFN79686.1"/>
    <property type="molecule type" value="Genomic_DNA"/>
</dbReference>
<dbReference type="AlphaFoldDB" id="A0AAV3YC71"/>
<feature type="domain" description="Neuroblastoma-amplified sequence N-terminal" evidence="2">
    <location>
        <begin position="89"/>
        <end position="366"/>
    </location>
</feature>
<name>A0AAV3YC71_9GAST</name>
<dbReference type="SUPFAM" id="SSF63829">
    <property type="entry name" value="Calcium-dependent phosphotriesterase"/>
    <property type="match status" value="1"/>
</dbReference>
<dbReference type="Proteomes" id="UP000735302">
    <property type="component" value="Unassembled WGS sequence"/>
</dbReference>
<evidence type="ECO:0000313" key="3">
    <source>
        <dbReference type="EMBL" id="GFN79686.1"/>
    </source>
</evidence>
<dbReference type="Gene3D" id="2.130.10.10">
    <property type="entry name" value="YVTN repeat-like/Quinoprotein amine dehydrogenase"/>
    <property type="match status" value="1"/>
</dbReference>
<accession>A0AAV3YC71</accession>
<dbReference type="GO" id="GO:0000149">
    <property type="term" value="F:SNARE binding"/>
    <property type="evidence" value="ECO:0007669"/>
    <property type="project" value="TreeGrafter"/>
</dbReference>
<dbReference type="InterPro" id="IPR015943">
    <property type="entry name" value="WD40/YVTN_repeat-like_dom_sf"/>
</dbReference>
<evidence type="ECO:0000259" key="2">
    <source>
        <dbReference type="Pfam" id="PF15492"/>
    </source>
</evidence>